<dbReference type="Pfam" id="PF03435">
    <property type="entry name" value="Sacchrp_dh_NADP"/>
    <property type="match status" value="1"/>
</dbReference>
<keyword evidence="1" id="KW-0812">Transmembrane</keyword>
<dbReference type="InterPro" id="IPR023181">
    <property type="entry name" value="Homospermid_syn-like_C"/>
</dbReference>
<feature type="transmembrane region" description="Helical" evidence="1">
    <location>
        <begin position="12"/>
        <end position="31"/>
    </location>
</feature>
<dbReference type="Proteomes" id="UP000054693">
    <property type="component" value="Unassembled WGS sequence"/>
</dbReference>
<dbReference type="InterPro" id="IPR005097">
    <property type="entry name" value="Sacchrp_dh_NADP-bd"/>
</dbReference>
<accession>A0A0W0ZQR2</accession>
<evidence type="ECO:0000313" key="5">
    <source>
        <dbReference type="Proteomes" id="UP000054693"/>
    </source>
</evidence>
<dbReference type="AlphaFoldDB" id="A0A0W0ZQR2"/>
<evidence type="ECO:0000256" key="1">
    <source>
        <dbReference type="SAM" id="Phobius"/>
    </source>
</evidence>
<keyword evidence="1" id="KW-1133">Transmembrane helix</keyword>
<dbReference type="Pfam" id="PF16653">
    <property type="entry name" value="Sacchrp_dh_C"/>
    <property type="match status" value="1"/>
</dbReference>
<dbReference type="Gene3D" id="3.40.50.720">
    <property type="entry name" value="NAD(P)-binding Rossmann-like Domain"/>
    <property type="match status" value="1"/>
</dbReference>
<dbReference type="STRING" id="40335.Ltuc_2529"/>
<name>A0A0W0ZQR2_9GAMM</name>
<evidence type="ECO:0000313" key="4">
    <source>
        <dbReference type="EMBL" id="KTD71547.1"/>
    </source>
</evidence>
<feature type="domain" description="Saccharopine dehydrogenase NADP binding" evidence="2">
    <location>
        <begin position="14"/>
        <end position="144"/>
    </location>
</feature>
<evidence type="ECO:0000259" key="3">
    <source>
        <dbReference type="Pfam" id="PF16653"/>
    </source>
</evidence>
<proteinExistence type="predicted"/>
<evidence type="ECO:0000259" key="2">
    <source>
        <dbReference type="Pfam" id="PF03435"/>
    </source>
</evidence>
<dbReference type="OrthoDB" id="9767495at2"/>
<gene>
    <name evidence="4" type="primary">hss</name>
    <name evidence="4" type="ORF">Ltuc_2529</name>
</gene>
<keyword evidence="5" id="KW-1185">Reference proteome</keyword>
<dbReference type="Gene3D" id="3.30.360.30">
    <property type="entry name" value="homospermidine synthase like"/>
    <property type="match status" value="1"/>
</dbReference>
<feature type="domain" description="Saccharopine dehydrogenase-like C-terminal" evidence="3">
    <location>
        <begin position="151"/>
        <end position="428"/>
    </location>
</feature>
<protein>
    <submittedName>
        <fullName evidence="4">Homospermidine synthase</fullName>
    </submittedName>
</protein>
<organism evidence="4 5">
    <name type="scientific">Legionella tucsonensis</name>
    <dbReference type="NCBI Taxonomy" id="40335"/>
    <lineage>
        <taxon>Bacteria</taxon>
        <taxon>Pseudomonadati</taxon>
        <taxon>Pseudomonadota</taxon>
        <taxon>Gammaproteobacteria</taxon>
        <taxon>Legionellales</taxon>
        <taxon>Legionellaceae</taxon>
        <taxon>Legionella</taxon>
    </lineage>
</organism>
<reference evidence="4 5" key="1">
    <citation type="submission" date="2015-11" db="EMBL/GenBank/DDBJ databases">
        <title>Genomic analysis of 38 Legionella species identifies large and diverse effector repertoires.</title>
        <authorList>
            <person name="Burstein D."/>
            <person name="Amaro F."/>
            <person name="Zusman T."/>
            <person name="Lifshitz Z."/>
            <person name="Cohen O."/>
            <person name="Gilbert J.A."/>
            <person name="Pupko T."/>
            <person name="Shuman H.A."/>
            <person name="Segal G."/>
        </authorList>
    </citation>
    <scope>NUCLEOTIDE SEQUENCE [LARGE SCALE GENOMIC DNA]</scope>
    <source>
        <strain evidence="4 5">ATCC 49180</strain>
    </source>
</reference>
<dbReference type="EMBL" id="LNZA01000007">
    <property type="protein sequence ID" value="KTD71547.1"/>
    <property type="molecule type" value="Genomic_DNA"/>
</dbReference>
<sequence>MDQSRAQIVFKNKILILGFGSIGQAILPLLFQSLKLDPSQIHILSKHNFGADVANKYGVSFKEIAVKENNYQELLSSILKPGDFLLNLSVGVSTIDLIKYCQLNKILYLDAAAESWEERYSDNSQLLSNYALRDATLQHKKQGSTAVLTHGANPGLVSHFLKQALWNLAKDNKWEGELPKKSVEWAQLAHELDIKTIHISEHDTQISSQIKKTDEFINTWSVDALISEALRPAELGWGSHERHWPHDAKHHNFGSNCGIYLSQPGAETQVRTWTPASGPINGFLITHAESLSIAEYLTLKKDSKVYYRPTVHYAYHPCPDAILSLKELVQRKYIPQKEKRILLNEIVDGTDELGVLLMGNKKGAYWYGSHLSIHEARKLANHNNATSLQVAAGVLSGMIWAIKNPERGIIEPEDMDHEYILSLALPYLGNVGGYYTDWTPLRDKDNLNNKYADQSDPWQFINIRINEAGQDL</sequence>
<dbReference type="RefSeq" id="WP_058521747.1">
    <property type="nucleotide sequence ID" value="NZ_CAAAIP010000004.1"/>
</dbReference>
<comment type="caution">
    <text evidence="4">The sequence shown here is derived from an EMBL/GenBank/DDBJ whole genome shotgun (WGS) entry which is preliminary data.</text>
</comment>
<dbReference type="InterPro" id="IPR032095">
    <property type="entry name" value="Sacchrp_dh-like_C"/>
</dbReference>
<keyword evidence="1" id="KW-0472">Membrane</keyword>
<dbReference type="PATRIC" id="fig|40335.7.peg.2703"/>